<dbReference type="EMBL" id="LUKF01000001">
    <property type="protein sequence ID" value="KYG70784.1"/>
    <property type="molecule type" value="Genomic_DNA"/>
</dbReference>
<dbReference type="OrthoDB" id="5291866at2"/>
<sequence length="245" mass="27952">MRLFIIASILFAAAKAFAFDVQEVRIGIPAGLAPPLLFDEKSPETKGLVAEYAAALAQAMGRTSTFSIITRYRLDSYLLKGQVDMMCYTSKVWASNQDQMDFSKTLFIKREIILGPETMPKKVSDLKGKTIGTMLQYVYPKLDPLFQSKQLFREDSLSEEANLKKLLNGRIDYIVTDEIFVDYFKLKHPKIDRNRQRFFMQEYPISCAVSRKGRVKEKEVNAAVDKIKSDGTLQTIFKKYGATLR</sequence>
<evidence type="ECO:0000256" key="2">
    <source>
        <dbReference type="SAM" id="SignalP"/>
    </source>
</evidence>
<gene>
    <name evidence="4" type="ORF">AZI85_02310</name>
</gene>
<evidence type="ECO:0000256" key="1">
    <source>
        <dbReference type="ARBA" id="ARBA00022729"/>
    </source>
</evidence>
<evidence type="ECO:0000313" key="5">
    <source>
        <dbReference type="Proteomes" id="UP000075391"/>
    </source>
</evidence>
<dbReference type="Proteomes" id="UP000075391">
    <property type="component" value="Unassembled WGS sequence"/>
</dbReference>
<dbReference type="PANTHER" id="PTHR35936:SF6">
    <property type="entry name" value="AMINO ACID ABC TRANSPORTER SUBSTRATE-BINDING PAAT FAMILY PROTEIN"/>
    <property type="match status" value="1"/>
</dbReference>
<organism evidence="4 5">
    <name type="scientific">Bdellovibrio bacteriovorus</name>
    <dbReference type="NCBI Taxonomy" id="959"/>
    <lineage>
        <taxon>Bacteria</taxon>
        <taxon>Pseudomonadati</taxon>
        <taxon>Bdellovibrionota</taxon>
        <taxon>Bdellovibrionia</taxon>
        <taxon>Bdellovibrionales</taxon>
        <taxon>Pseudobdellovibrionaceae</taxon>
        <taxon>Bdellovibrio</taxon>
    </lineage>
</organism>
<evidence type="ECO:0000313" key="4">
    <source>
        <dbReference type="EMBL" id="KYG70784.1"/>
    </source>
</evidence>
<accession>A0A150WWG2</accession>
<dbReference type="PANTHER" id="PTHR35936">
    <property type="entry name" value="MEMBRANE-BOUND LYTIC MUREIN TRANSGLYCOSYLASE F"/>
    <property type="match status" value="1"/>
</dbReference>
<dbReference type="SUPFAM" id="SSF53850">
    <property type="entry name" value="Periplasmic binding protein-like II"/>
    <property type="match status" value="1"/>
</dbReference>
<feature type="chain" id="PRO_5007573820" evidence="2">
    <location>
        <begin position="19"/>
        <end position="245"/>
    </location>
</feature>
<dbReference type="SMART" id="SM00062">
    <property type="entry name" value="PBPb"/>
    <property type="match status" value="1"/>
</dbReference>
<evidence type="ECO:0000259" key="3">
    <source>
        <dbReference type="SMART" id="SM00062"/>
    </source>
</evidence>
<dbReference type="RefSeq" id="WP_063242546.1">
    <property type="nucleotide sequence ID" value="NZ_CP168967.1"/>
</dbReference>
<dbReference type="AlphaFoldDB" id="A0A150WWG2"/>
<feature type="domain" description="Solute-binding protein family 3/N-terminal" evidence="3">
    <location>
        <begin position="23"/>
        <end position="244"/>
    </location>
</feature>
<feature type="signal peptide" evidence="2">
    <location>
        <begin position="1"/>
        <end position="18"/>
    </location>
</feature>
<reference evidence="4 5" key="1">
    <citation type="submission" date="2016-03" db="EMBL/GenBank/DDBJ databases">
        <authorList>
            <person name="Ploux O."/>
        </authorList>
    </citation>
    <scope>NUCLEOTIDE SEQUENCE [LARGE SCALE GENOMIC DNA]</scope>
    <source>
        <strain evidence="4 5">BER2</strain>
    </source>
</reference>
<keyword evidence="1 2" id="KW-0732">Signal</keyword>
<proteinExistence type="predicted"/>
<dbReference type="InterPro" id="IPR001638">
    <property type="entry name" value="Solute-binding_3/MltF_N"/>
</dbReference>
<dbReference type="Gene3D" id="3.40.190.10">
    <property type="entry name" value="Periplasmic binding protein-like II"/>
    <property type="match status" value="2"/>
</dbReference>
<dbReference type="Pfam" id="PF00497">
    <property type="entry name" value="SBP_bac_3"/>
    <property type="match status" value="1"/>
</dbReference>
<protein>
    <submittedName>
        <fullName evidence="4">Amino acid ABC transporter</fullName>
    </submittedName>
</protein>
<name>A0A150WWG2_BDEBC</name>
<comment type="caution">
    <text evidence="4">The sequence shown here is derived from an EMBL/GenBank/DDBJ whole genome shotgun (WGS) entry which is preliminary data.</text>
</comment>